<dbReference type="Pfam" id="PF17137">
    <property type="entry name" value="DUF5110"/>
    <property type="match status" value="1"/>
</dbReference>
<name>A0A2P7BW22_9HYPH</name>
<dbReference type="EMBL" id="PGGO01000001">
    <property type="protein sequence ID" value="PSH70646.1"/>
    <property type="molecule type" value="Genomic_DNA"/>
</dbReference>
<dbReference type="InterPro" id="IPR017853">
    <property type="entry name" value="GH"/>
</dbReference>
<comment type="caution">
    <text evidence="6">The sequence shown here is derived from an EMBL/GenBank/DDBJ whole genome shotgun (WGS) entry which is preliminary data.</text>
</comment>
<dbReference type="Pfam" id="PF01055">
    <property type="entry name" value="Glyco_hydro_31_2nd"/>
    <property type="match status" value="1"/>
</dbReference>
<protein>
    <submittedName>
        <fullName evidence="6">Uncharacterized protein</fullName>
    </submittedName>
</protein>
<dbReference type="InterPro" id="IPR013780">
    <property type="entry name" value="Glyco_hydro_b"/>
</dbReference>
<dbReference type="Pfam" id="PF21365">
    <property type="entry name" value="Glyco_hydro_31_3rd"/>
    <property type="match status" value="1"/>
</dbReference>
<evidence type="ECO:0000259" key="4">
    <source>
        <dbReference type="Pfam" id="PF17137"/>
    </source>
</evidence>
<dbReference type="AlphaFoldDB" id="A0A2P7BW22"/>
<keyword evidence="7" id="KW-1185">Reference proteome</keyword>
<dbReference type="OrthoDB" id="176168at2"/>
<feature type="domain" description="DUF5110" evidence="4">
    <location>
        <begin position="223"/>
        <end position="292"/>
    </location>
</feature>
<evidence type="ECO:0000256" key="2">
    <source>
        <dbReference type="RuleBase" id="RU361185"/>
    </source>
</evidence>
<feature type="domain" description="Glycosyl hydrolase family 31 C-terminal" evidence="5">
    <location>
        <begin position="119"/>
        <end position="206"/>
    </location>
</feature>
<accession>A0A2P7BW22</accession>
<gene>
    <name evidence="6" type="ORF">CU102_00900</name>
</gene>
<dbReference type="InterPro" id="IPR033403">
    <property type="entry name" value="DUF5110"/>
</dbReference>
<evidence type="ECO:0000256" key="1">
    <source>
        <dbReference type="ARBA" id="ARBA00007806"/>
    </source>
</evidence>
<dbReference type="InterPro" id="IPR000322">
    <property type="entry name" value="Glyco_hydro_31_TIM"/>
</dbReference>
<dbReference type="PANTHER" id="PTHR43863:SF2">
    <property type="entry name" value="MALTASE-GLUCOAMYLASE"/>
    <property type="match status" value="1"/>
</dbReference>
<dbReference type="GO" id="GO:0004553">
    <property type="term" value="F:hydrolase activity, hydrolyzing O-glycosyl compounds"/>
    <property type="evidence" value="ECO:0007669"/>
    <property type="project" value="InterPro"/>
</dbReference>
<keyword evidence="2" id="KW-0326">Glycosidase</keyword>
<organism evidence="6 7">
    <name type="scientific">Phyllobacterium brassicacearum</name>
    <dbReference type="NCBI Taxonomy" id="314235"/>
    <lineage>
        <taxon>Bacteria</taxon>
        <taxon>Pseudomonadati</taxon>
        <taxon>Pseudomonadota</taxon>
        <taxon>Alphaproteobacteria</taxon>
        <taxon>Hyphomicrobiales</taxon>
        <taxon>Phyllobacteriaceae</taxon>
        <taxon>Phyllobacterium</taxon>
    </lineage>
</organism>
<dbReference type="InterPro" id="IPR051816">
    <property type="entry name" value="Glycosyl_Hydrolase_31"/>
</dbReference>
<dbReference type="SUPFAM" id="SSF51445">
    <property type="entry name" value="(Trans)glycosidases"/>
    <property type="match status" value="1"/>
</dbReference>
<dbReference type="InterPro" id="IPR048395">
    <property type="entry name" value="Glyco_hydro_31_C"/>
</dbReference>
<dbReference type="Gene3D" id="3.20.20.80">
    <property type="entry name" value="Glycosidases"/>
    <property type="match status" value="1"/>
</dbReference>
<evidence type="ECO:0000313" key="7">
    <source>
        <dbReference type="Proteomes" id="UP000241444"/>
    </source>
</evidence>
<dbReference type="GO" id="GO:0005975">
    <property type="term" value="P:carbohydrate metabolic process"/>
    <property type="evidence" value="ECO:0007669"/>
    <property type="project" value="InterPro"/>
</dbReference>
<dbReference type="PANTHER" id="PTHR43863">
    <property type="entry name" value="HYDROLASE, PUTATIVE (AFU_ORTHOLOGUE AFUA_1G03140)-RELATED"/>
    <property type="match status" value="1"/>
</dbReference>
<evidence type="ECO:0000313" key="6">
    <source>
        <dbReference type="EMBL" id="PSH70646.1"/>
    </source>
</evidence>
<reference evidence="7" key="1">
    <citation type="submission" date="2017-11" db="EMBL/GenBank/DDBJ databases">
        <authorList>
            <person name="Kuznetsova I."/>
            <person name="Sazanova A."/>
            <person name="Chirak E."/>
            <person name="Safronova V."/>
            <person name="Willems A."/>
        </authorList>
    </citation>
    <scope>NUCLEOTIDE SEQUENCE [LARGE SCALE GENOMIC DNA]</scope>
    <source>
        <strain evidence="7">STM 196</strain>
    </source>
</reference>
<dbReference type="Gene3D" id="2.60.40.1180">
    <property type="entry name" value="Golgi alpha-mannosidase II"/>
    <property type="match status" value="2"/>
</dbReference>
<proteinExistence type="inferred from homology"/>
<evidence type="ECO:0000259" key="3">
    <source>
        <dbReference type="Pfam" id="PF01055"/>
    </source>
</evidence>
<feature type="domain" description="Glycoside hydrolase family 31 TIM barrel" evidence="3">
    <location>
        <begin position="1"/>
        <end position="109"/>
    </location>
</feature>
<dbReference type="SUPFAM" id="SSF51011">
    <property type="entry name" value="Glycosyl hydrolase domain"/>
    <property type="match status" value="1"/>
</dbReference>
<keyword evidence="2" id="KW-0378">Hydrolase</keyword>
<dbReference type="Proteomes" id="UP000241444">
    <property type="component" value="Unassembled WGS sequence"/>
</dbReference>
<comment type="similarity">
    <text evidence="1 2">Belongs to the glycosyl hydrolase 31 family.</text>
</comment>
<sequence>MADQCKKMLSAINAGAMQWTMDTGGFRDRTEYPDGKETKIGTGNEDYARWMQFAIFTPIFRVHGDNGIQRQPWHYVPKKKDSDKPQDMKDTAIYEAIKLRYKLIPYIYSHEHQRNKTGVGIVRPLLFDWPEDGNVANNVDSWLFGDWLMASPVVEQGQQNKEIYLPAGNWTEWSAGNSQQGGRTMNFGTGNWENNFPLFIRQGAIIPMMHEDVQYVGQKPLKELDVEVFPDTKRTSFEYYDDDGKTYDYEKGVYFLQKLSVQRTGKTVLFEVAAPEGSFKPELEYYTVKIHGPIATSVELNGVKVGQVANLAALTGEGWIAGKDPAHGNIDVTYVRIKAQAKQSVTLTTQ</sequence>
<evidence type="ECO:0000259" key="5">
    <source>
        <dbReference type="Pfam" id="PF21365"/>
    </source>
</evidence>